<accession>A0AAD4Y1S7</accession>
<dbReference type="Pfam" id="PF02238">
    <property type="entry name" value="COX7a"/>
    <property type="match status" value="1"/>
</dbReference>
<dbReference type="InterPro" id="IPR036051">
    <property type="entry name" value="KRAB_dom_sf"/>
</dbReference>
<dbReference type="GO" id="GO:0097250">
    <property type="term" value="P:mitochondrial respirasome assembly"/>
    <property type="evidence" value="ECO:0007669"/>
    <property type="project" value="TreeGrafter"/>
</dbReference>
<evidence type="ECO:0000256" key="11">
    <source>
        <dbReference type="ARBA" id="ARBA00040382"/>
    </source>
</evidence>
<evidence type="ECO:0000256" key="12">
    <source>
        <dbReference type="ARBA" id="ARBA00041986"/>
    </source>
</evidence>
<dbReference type="PROSITE" id="PS50805">
    <property type="entry name" value="KRAB"/>
    <property type="match status" value="1"/>
</dbReference>
<comment type="caution">
    <text evidence="16">The sequence shown here is derived from an EMBL/GenBank/DDBJ whole genome shotgun (WGS) entry which is preliminary data.</text>
</comment>
<evidence type="ECO:0000256" key="1">
    <source>
        <dbReference type="ARBA" id="ARBA00004434"/>
    </source>
</evidence>
<reference evidence="16" key="1">
    <citation type="submission" date="2022-03" db="EMBL/GenBank/DDBJ databases">
        <title>Genomic analyses of argali, domestic sheep and their hybrids provide insights into chromosomal evolution, heterosis and genetic basis of agronomic traits.</title>
        <authorList>
            <person name="Li M."/>
        </authorList>
    </citation>
    <scope>NUCLEOTIDE SEQUENCE</scope>
    <source>
        <strain evidence="16">CAU-MHL-2022a</strain>
        <tissue evidence="16">Skin</tissue>
    </source>
</reference>
<evidence type="ECO:0000256" key="10">
    <source>
        <dbReference type="ARBA" id="ARBA00023136"/>
    </source>
</evidence>
<keyword evidence="17" id="KW-1185">Reference proteome</keyword>
<keyword evidence="7 14" id="KW-1133">Transmembrane helix</keyword>
<keyword evidence="6" id="KW-0809">Transit peptide</keyword>
<dbReference type="PANTHER" id="PTHR10510:SF5">
    <property type="entry name" value="CYTOCHROME C OXIDASE SUBUNIT 7A1, MITOCHONDRIAL"/>
    <property type="match status" value="1"/>
</dbReference>
<gene>
    <name evidence="16" type="ORF">MG293_015350</name>
</gene>
<keyword evidence="9" id="KW-0496">Mitochondrion</keyword>
<dbReference type="InterPro" id="IPR001909">
    <property type="entry name" value="KRAB"/>
</dbReference>
<evidence type="ECO:0000256" key="13">
    <source>
        <dbReference type="ARBA" id="ARBA00049614"/>
    </source>
</evidence>
<comment type="subcellular location">
    <subcellularLocation>
        <location evidence="1">Mitochondrion inner membrane</location>
        <topology evidence="1">Single-pass membrane protein</topology>
    </subcellularLocation>
</comment>
<comment type="similarity">
    <text evidence="3">Belongs to the cytochrome c oxidase VIIa family.</text>
</comment>
<dbReference type="SUPFAM" id="SSF109640">
    <property type="entry name" value="KRAB domain (Kruppel-associated box)"/>
    <property type="match status" value="1"/>
</dbReference>
<evidence type="ECO:0000313" key="17">
    <source>
        <dbReference type="Proteomes" id="UP001214576"/>
    </source>
</evidence>
<dbReference type="CDD" id="cd00928">
    <property type="entry name" value="Cyt_c_Oxidase_VIIa"/>
    <property type="match status" value="1"/>
</dbReference>
<evidence type="ECO:0000256" key="7">
    <source>
        <dbReference type="ARBA" id="ARBA00022989"/>
    </source>
</evidence>
<dbReference type="Proteomes" id="UP001214576">
    <property type="component" value="Unassembled WGS sequence"/>
</dbReference>
<evidence type="ECO:0000256" key="4">
    <source>
        <dbReference type="ARBA" id="ARBA00022692"/>
    </source>
</evidence>
<comment type="pathway">
    <text evidence="2">Energy metabolism; oxidative phosphorylation.</text>
</comment>
<dbReference type="GO" id="GO:0005743">
    <property type="term" value="C:mitochondrial inner membrane"/>
    <property type="evidence" value="ECO:0007669"/>
    <property type="project" value="UniProtKB-SubCell"/>
</dbReference>
<dbReference type="PANTHER" id="PTHR10510">
    <property type="entry name" value="CYTOCHROME C OXIDASE POLYPEPTIDE 7A"/>
    <property type="match status" value="1"/>
</dbReference>
<dbReference type="Gene3D" id="6.10.140.140">
    <property type="match status" value="1"/>
</dbReference>
<dbReference type="GO" id="GO:0002082">
    <property type="term" value="P:regulation of oxidative phosphorylation"/>
    <property type="evidence" value="ECO:0007669"/>
    <property type="project" value="TreeGrafter"/>
</dbReference>
<organism evidence="16 17">
    <name type="scientific">Ovis ammon polii</name>
    <dbReference type="NCBI Taxonomy" id="230172"/>
    <lineage>
        <taxon>Eukaryota</taxon>
        <taxon>Metazoa</taxon>
        <taxon>Chordata</taxon>
        <taxon>Craniata</taxon>
        <taxon>Vertebrata</taxon>
        <taxon>Euteleostomi</taxon>
        <taxon>Mammalia</taxon>
        <taxon>Eutheria</taxon>
        <taxon>Laurasiatheria</taxon>
        <taxon>Artiodactyla</taxon>
        <taxon>Ruminantia</taxon>
        <taxon>Pecora</taxon>
        <taxon>Bovidae</taxon>
        <taxon>Caprinae</taxon>
        <taxon>Ovis</taxon>
    </lineage>
</organism>
<dbReference type="Pfam" id="PF01352">
    <property type="entry name" value="KRAB"/>
    <property type="match status" value="1"/>
</dbReference>
<sequence length="241" mass="27040">MAQGSVSFKDVTVDFSQEEWQHLDPAQKTLYMDVMLENYCHLISIGCHMTKPDVILKLERGEEPWTSFKGHTCLVRFESLNSTKLTTVGLQLGQAGILQGMQYVDFRCSLLLHSTPTLLEREKNKEDILGCGERLTKGLCLGLFTCSTEESKEIQAGQVVLKAMIQVSQALVRSFSSTARNRLENRVAEKQKLFQEDNGLPVHLKGGATDNILYRVTMTLCLGGTLYSLYCLGWASFPHKK</sequence>
<evidence type="ECO:0000256" key="8">
    <source>
        <dbReference type="ARBA" id="ARBA00023002"/>
    </source>
</evidence>
<dbReference type="InterPro" id="IPR039297">
    <property type="entry name" value="COX7a"/>
</dbReference>
<proteinExistence type="inferred from homology"/>
<dbReference type="SUPFAM" id="SSF81419">
    <property type="entry name" value="Mitochondrial cytochrome c oxidase subunit VIIa"/>
    <property type="match status" value="1"/>
</dbReference>
<dbReference type="GO" id="GO:0016491">
    <property type="term" value="F:oxidoreductase activity"/>
    <property type="evidence" value="ECO:0007669"/>
    <property type="project" value="UniProtKB-KW"/>
</dbReference>
<dbReference type="GO" id="GO:0006123">
    <property type="term" value="P:mitochondrial electron transport, cytochrome c to oxygen"/>
    <property type="evidence" value="ECO:0007669"/>
    <property type="project" value="InterPro"/>
</dbReference>
<dbReference type="InterPro" id="IPR003177">
    <property type="entry name" value="Cytc_oxidase_su7a_met"/>
</dbReference>
<name>A0AAD4Y1S7_OVIAM</name>
<keyword evidence="5" id="KW-0999">Mitochondrion inner membrane</keyword>
<dbReference type="AlphaFoldDB" id="A0AAD4Y1S7"/>
<dbReference type="Gene3D" id="4.10.91.10">
    <property type="entry name" value="Cytochrome c oxidase, subunit VIIa"/>
    <property type="match status" value="1"/>
</dbReference>
<evidence type="ECO:0000256" key="5">
    <source>
        <dbReference type="ARBA" id="ARBA00022792"/>
    </source>
</evidence>
<keyword evidence="8" id="KW-0560">Oxidoreductase</keyword>
<comment type="function">
    <text evidence="13">Component of the mitochondrial respiratory complex IV (CIV, also named cytochrome c oxidase complex), the last enzyme in the mitochondrial electron transport chain which drives oxidative phosphorylation. The CIV complex is the component of the respiratory chain that catalyzes the reduction of oxygen to water. Acts as an assembly factor that specifically drives the homodimerization of CIV complexes, mediating the formation of mitochondrial respiratory supercomplexes (respirasomes) containing two CIV: supercomplxes with two molecules of CIV show improved activity. Despite being highly expressed in brown adipose tissue, not required for thermogenesis.</text>
</comment>
<evidence type="ECO:0000256" key="6">
    <source>
        <dbReference type="ARBA" id="ARBA00022946"/>
    </source>
</evidence>
<evidence type="ECO:0000256" key="2">
    <source>
        <dbReference type="ARBA" id="ARBA00004673"/>
    </source>
</evidence>
<evidence type="ECO:0000259" key="15">
    <source>
        <dbReference type="PROSITE" id="PS50805"/>
    </source>
</evidence>
<evidence type="ECO:0000256" key="9">
    <source>
        <dbReference type="ARBA" id="ARBA00023128"/>
    </source>
</evidence>
<dbReference type="GO" id="GO:0045277">
    <property type="term" value="C:respiratory chain complex IV"/>
    <property type="evidence" value="ECO:0007669"/>
    <property type="project" value="InterPro"/>
</dbReference>
<dbReference type="EMBL" id="JAKZEL010000019">
    <property type="protein sequence ID" value="KAI4534490.1"/>
    <property type="molecule type" value="Genomic_DNA"/>
</dbReference>
<dbReference type="CDD" id="cd07765">
    <property type="entry name" value="KRAB_A-box"/>
    <property type="match status" value="1"/>
</dbReference>
<feature type="domain" description="KRAB" evidence="15">
    <location>
        <begin position="6"/>
        <end position="77"/>
    </location>
</feature>
<dbReference type="SMART" id="SM00349">
    <property type="entry name" value="KRAB"/>
    <property type="match status" value="1"/>
</dbReference>
<dbReference type="FunFam" id="4.10.91.10:FF:000001">
    <property type="entry name" value="Cytochrome c oxidase subunit 7A1, mitochondrial"/>
    <property type="match status" value="1"/>
</dbReference>
<dbReference type="InterPro" id="IPR036539">
    <property type="entry name" value="Cyt_c_oxidase_su7a_sf"/>
</dbReference>
<evidence type="ECO:0000256" key="14">
    <source>
        <dbReference type="SAM" id="Phobius"/>
    </source>
</evidence>
<protein>
    <recommendedName>
        <fullName evidence="11">Cytochrome c oxidase subunit 7A1, mitochondrial</fullName>
    </recommendedName>
    <alternativeName>
        <fullName evidence="12">Cytochrome c oxidase subunit VIIa-heart</fullName>
    </alternativeName>
</protein>
<evidence type="ECO:0000256" key="3">
    <source>
        <dbReference type="ARBA" id="ARBA00009331"/>
    </source>
</evidence>
<keyword evidence="4 14" id="KW-0812">Transmembrane</keyword>
<dbReference type="GO" id="GO:0006355">
    <property type="term" value="P:regulation of DNA-templated transcription"/>
    <property type="evidence" value="ECO:0007669"/>
    <property type="project" value="InterPro"/>
</dbReference>
<keyword evidence="10 14" id="KW-0472">Membrane</keyword>
<feature type="transmembrane region" description="Helical" evidence="14">
    <location>
        <begin position="212"/>
        <end position="235"/>
    </location>
</feature>
<evidence type="ECO:0000313" key="16">
    <source>
        <dbReference type="EMBL" id="KAI4534490.1"/>
    </source>
</evidence>